<keyword evidence="2" id="KW-1185">Reference proteome</keyword>
<sequence>MDAAPYDFCRSVFLKLPEICSSYHKILEDVPGDWGAAAKFARKTIRRLNVVIQMDFLPWKYEIKDKDTRATYTIDEMMAFDPNYLSIHEIEITMDEYLEHELTQEKALGRFLPFLCEHIDDKDNRLHLDARIPDEALQILQNESKIKFFVLYGHKDIYKDFLEHKLDTITPLKLVLYRWWEEELVDKIEEKFLAGELTYYIASETNLFIDIQMAVNIINYFKETRGKKEFYLDATKKFNYKQLEPYVHGLEYKFLKDEGGEFTRRIYTLPGTAKKLQIIKHCVPWNSPNNISFNVSH</sequence>
<dbReference type="AlphaFoldDB" id="A0A4U5ML13"/>
<name>A0A4U5ML13_STECR</name>
<reference evidence="1 2" key="2">
    <citation type="journal article" date="2019" name="G3 (Bethesda)">
        <title>Hybrid Assembly of the Genome of the Entomopathogenic Nematode Steinernema carpocapsae Identifies the X-Chromosome.</title>
        <authorList>
            <person name="Serra L."/>
            <person name="Macchietto M."/>
            <person name="Macias-Munoz A."/>
            <person name="McGill C.J."/>
            <person name="Rodriguez I.M."/>
            <person name="Rodriguez B."/>
            <person name="Murad R."/>
            <person name="Mortazavi A."/>
        </authorList>
    </citation>
    <scope>NUCLEOTIDE SEQUENCE [LARGE SCALE GENOMIC DNA]</scope>
    <source>
        <strain evidence="1 2">ALL</strain>
    </source>
</reference>
<comment type="caution">
    <text evidence="1">The sequence shown here is derived from an EMBL/GenBank/DDBJ whole genome shotgun (WGS) entry which is preliminary data.</text>
</comment>
<dbReference type="EMBL" id="AZBU02000007">
    <property type="protein sequence ID" value="TKR70114.1"/>
    <property type="molecule type" value="Genomic_DNA"/>
</dbReference>
<organism evidence="1 2">
    <name type="scientific">Steinernema carpocapsae</name>
    <name type="common">Entomopathogenic nematode</name>
    <dbReference type="NCBI Taxonomy" id="34508"/>
    <lineage>
        <taxon>Eukaryota</taxon>
        <taxon>Metazoa</taxon>
        <taxon>Ecdysozoa</taxon>
        <taxon>Nematoda</taxon>
        <taxon>Chromadorea</taxon>
        <taxon>Rhabditida</taxon>
        <taxon>Tylenchina</taxon>
        <taxon>Panagrolaimomorpha</taxon>
        <taxon>Strongyloidoidea</taxon>
        <taxon>Steinernematidae</taxon>
        <taxon>Steinernema</taxon>
    </lineage>
</organism>
<evidence type="ECO:0000313" key="2">
    <source>
        <dbReference type="Proteomes" id="UP000298663"/>
    </source>
</evidence>
<proteinExistence type="predicted"/>
<accession>A0A4U5ML13</accession>
<dbReference type="Proteomes" id="UP000298663">
    <property type="component" value="Unassembled WGS sequence"/>
</dbReference>
<protein>
    <recommendedName>
        <fullName evidence="3">DUF38 domain-containing protein</fullName>
    </recommendedName>
</protein>
<reference evidence="1 2" key="1">
    <citation type="journal article" date="2015" name="Genome Biol.">
        <title>Comparative genomics of Steinernema reveals deeply conserved gene regulatory networks.</title>
        <authorList>
            <person name="Dillman A.R."/>
            <person name="Macchietto M."/>
            <person name="Porter C.F."/>
            <person name="Rogers A."/>
            <person name="Williams B."/>
            <person name="Antoshechkin I."/>
            <person name="Lee M.M."/>
            <person name="Goodwin Z."/>
            <person name="Lu X."/>
            <person name="Lewis E.E."/>
            <person name="Goodrich-Blair H."/>
            <person name="Stock S.P."/>
            <person name="Adams B.J."/>
            <person name="Sternberg P.W."/>
            <person name="Mortazavi A."/>
        </authorList>
    </citation>
    <scope>NUCLEOTIDE SEQUENCE [LARGE SCALE GENOMIC DNA]</scope>
    <source>
        <strain evidence="1 2">ALL</strain>
    </source>
</reference>
<evidence type="ECO:0008006" key="3">
    <source>
        <dbReference type="Google" id="ProtNLM"/>
    </source>
</evidence>
<evidence type="ECO:0000313" key="1">
    <source>
        <dbReference type="EMBL" id="TKR70114.1"/>
    </source>
</evidence>
<gene>
    <name evidence="1" type="ORF">L596_022177</name>
</gene>